<dbReference type="PANTHER" id="PTHR38340:SF1">
    <property type="entry name" value="S-LAYER PROTEIN"/>
    <property type="match status" value="1"/>
</dbReference>
<sequence length="189" mass="20274">MTIEKAMRIRNAQFELRHLEQLQPSPLAQATTGTSEDDVYYVTLSDDIIIENPNSGDDTVCSNVSYTLPNHVKNLVLTGTANIFAAGNNSHNILTGNEGRNRLNSGRGDDTVYGMGGNDNLNGGDGNDYLDGGDGNDAINGDAGDDILVGGKGKDILKGEAGNDTYSLILPHSTNKQTEEVNQHEFYVQ</sequence>
<dbReference type="SUPFAM" id="SSF51120">
    <property type="entry name" value="beta-Roll"/>
    <property type="match status" value="1"/>
</dbReference>
<dbReference type="PRINTS" id="PR00313">
    <property type="entry name" value="CABNDNGRPT"/>
</dbReference>
<dbReference type="GO" id="GO:0005576">
    <property type="term" value="C:extracellular region"/>
    <property type="evidence" value="ECO:0007669"/>
    <property type="project" value="UniProtKB-SubCell"/>
</dbReference>
<evidence type="ECO:0000256" key="2">
    <source>
        <dbReference type="ARBA" id="ARBA00022525"/>
    </source>
</evidence>
<organism evidence="3 4">
    <name type="scientific">Neisseria flavescens NRL30031/H210</name>
    <dbReference type="NCBI Taxonomy" id="546264"/>
    <lineage>
        <taxon>Bacteria</taxon>
        <taxon>Pseudomonadati</taxon>
        <taxon>Pseudomonadota</taxon>
        <taxon>Betaproteobacteria</taxon>
        <taxon>Neisseriales</taxon>
        <taxon>Neisseriaceae</taxon>
        <taxon>Neisseria</taxon>
    </lineage>
</organism>
<dbReference type="EMBL" id="ACEN01000004">
    <property type="protein sequence ID" value="EEG34761.1"/>
    <property type="molecule type" value="Genomic_DNA"/>
</dbReference>
<comment type="subcellular location">
    <subcellularLocation>
        <location evidence="1">Secreted</location>
    </subcellularLocation>
</comment>
<dbReference type="RefSeq" id="WP_003678747.1">
    <property type="nucleotide sequence ID" value="NZ_ACEN01000004.1"/>
</dbReference>
<comment type="caution">
    <text evidence="3">The sequence shown here is derived from an EMBL/GenBank/DDBJ whole genome shotgun (WGS) entry which is preliminary data.</text>
</comment>
<protein>
    <submittedName>
        <fullName evidence="3">Type I secretion target GGXGXDXXX repeat (2 copies)</fullName>
    </submittedName>
</protein>
<name>C0EJH9_NEIFL</name>
<dbReference type="AlphaFoldDB" id="C0EJH9"/>
<dbReference type="InterPro" id="IPR018511">
    <property type="entry name" value="Hemolysin-typ_Ca-bd_CS"/>
</dbReference>
<dbReference type="eggNOG" id="COG2931">
    <property type="taxonomic scope" value="Bacteria"/>
</dbReference>
<keyword evidence="4" id="KW-1185">Reference proteome</keyword>
<dbReference type="Gene3D" id="2.150.10.10">
    <property type="entry name" value="Serralysin-like metalloprotease, C-terminal"/>
    <property type="match status" value="1"/>
</dbReference>
<proteinExistence type="predicted"/>
<evidence type="ECO:0000313" key="4">
    <source>
        <dbReference type="Proteomes" id="UP000004457"/>
    </source>
</evidence>
<dbReference type="PROSITE" id="PS00330">
    <property type="entry name" value="HEMOLYSIN_CALCIUM"/>
    <property type="match status" value="1"/>
</dbReference>
<dbReference type="InterPro" id="IPR011049">
    <property type="entry name" value="Serralysin-like_metalloprot_C"/>
</dbReference>
<dbReference type="PANTHER" id="PTHR38340">
    <property type="entry name" value="S-LAYER PROTEIN"/>
    <property type="match status" value="1"/>
</dbReference>
<evidence type="ECO:0000313" key="3">
    <source>
        <dbReference type="EMBL" id="EEG34761.1"/>
    </source>
</evidence>
<evidence type="ECO:0000256" key="1">
    <source>
        <dbReference type="ARBA" id="ARBA00004613"/>
    </source>
</evidence>
<dbReference type="GeneID" id="49970356"/>
<dbReference type="InterPro" id="IPR050557">
    <property type="entry name" value="RTX_toxin/Mannuronan_C5-epim"/>
</dbReference>
<dbReference type="Proteomes" id="UP000004457">
    <property type="component" value="Unassembled WGS sequence"/>
</dbReference>
<gene>
    <name evidence="3" type="ORF">NEIFLAOT_00067</name>
</gene>
<dbReference type="InterPro" id="IPR001343">
    <property type="entry name" value="Hemolysn_Ca-bd"/>
</dbReference>
<keyword evidence="2" id="KW-0964">Secreted</keyword>
<dbReference type="Pfam" id="PF00353">
    <property type="entry name" value="HemolysinCabind"/>
    <property type="match status" value="1"/>
</dbReference>
<accession>C0EJH9</accession>
<reference evidence="3 4" key="1">
    <citation type="submission" date="2009-01" db="EMBL/GenBank/DDBJ databases">
        <authorList>
            <person name="Fulton L."/>
            <person name="Clifton S."/>
            <person name="Chinwalla A.T."/>
            <person name="Mitreva M."/>
            <person name="Sodergren E."/>
            <person name="Weinstock G."/>
            <person name="Clifton S."/>
            <person name="Dooling D.J."/>
            <person name="Fulton B."/>
            <person name="Minx P."/>
            <person name="Pepin K.H."/>
            <person name="Johnson M."/>
            <person name="Bhonagiri V."/>
            <person name="Nash W.E."/>
            <person name="Mardis E.R."/>
            <person name="Wilson R.K."/>
        </authorList>
    </citation>
    <scope>NUCLEOTIDE SEQUENCE [LARGE SCALE GENOMIC DNA]</scope>
    <source>
        <strain evidence="3 4">NRL30031/H210</strain>
    </source>
</reference>
<dbReference type="GO" id="GO:0005509">
    <property type="term" value="F:calcium ion binding"/>
    <property type="evidence" value="ECO:0007669"/>
    <property type="project" value="InterPro"/>
</dbReference>